<dbReference type="Gene3D" id="1.10.150.240">
    <property type="entry name" value="Putative phosphatase, domain 2"/>
    <property type="match status" value="1"/>
</dbReference>
<organism evidence="5 6">
    <name type="scientific">Desulfovibrio psychrotolerans</name>
    <dbReference type="NCBI Taxonomy" id="415242"/>
    <lineage>
        <taxon>Bacteria</taxon>
        <taxon>Pseudomonadati</taxon>
        <taxon>Thermodesulfobacteriota</taxon>
        <taxon>Desulfovibrionia</taxon>
        <taxon>Desulfovibrionales</taxon>
        <taxon>Desulfovibrionaceae</taxon>
        <taxon>Desulfovibrio</taxon>
    </lineage>
</organism>
<accession>A0A7J0BV20</accession>
<evidence type="ECO:0000256" key="1">
    <source>
        <dbReference type="ARBA" id="ARBA00000830"/>
    </source>
</evidence>
<dbReference type="SFLD" id="SFLDG01129">
    <property type="entry name" value="C1.5:_HAD__Beta-PGM__Phosphata"/>
    <property type="match status" value="1"/>
</dbReference>
<comment type="similarity">
    <text evidence="3">Belongs to the HAD-like hydrolase superfamily. CbbY/CbbZ/Gph/YieH family.</text>
</comment>
<dbReference type="PANTHER" id="PTHR43434:SF1">
    <property type="entry name" value="PHOSPHOGLYCOLATE PHOSPHATASE"/>
    <property type="match status" value="1"/>
</dbReference>
<evidence type="ECO:0000256" key="2">
    <source>
        <dbReference type="ARBA" id="ARBA00004818"/>
    </source>
</evidence>
<dbReference type="PANTHER" id="PTHR43434">
    <property type="entry name" value="PHOSPHOGLYCOLATE PHOSPHATASE"/>
    <property type="match status" value="1"/>
</dbReference>
<dbReference type="Gene3D" id="3.40.50.1000">
    <property type="entry name" value="HAD superfamily/HAD-like"/>
    <property type="match status" value="1"/>
</dbReference>
<dbReference type="AlphaFoldDB" id="A0A7J0BV20"/>
<sequence>MIFDFDGTLAHLTLDFGVMRQRAMHAARAVADRSARTAHPFASGMSPTLPADDGRPMLEWLETAHRHMARICPVTADNMLRNARQAIEDVEVDAAGKGALFPWTRAMLDALREDGIATAVITRNCRKAVLAVFPDVLDYCACLLTREDVPQVKPHPDHLLRALAHTGTPPERSLMVGDHPMDIATGKAGGTLTAGVASGSTPHGLLAAEQPDFMARDCMDLYQQLRGGTCPTIR</sequence>
<dbReference type="SUPFAM" id="SSF56784">
    <property type="entry name" value="HAD-like"/>
    <property type="match status" value="1"/>
</dbReference>
<dbReference type="InterPro" id="IPR036412">
    <property type="entry name" value="HAD-like_sf"/>
</dbReference>
<keyword evidence="6" id="KW-1185">Reference proteome</keyword>
<evidence type="ECO:0000313" key="6">
    <source>
        <dbReference type="Proteomes" id="UP000503820"/>
    </source>
</evidence>
<dbReference type="EC" id="3.1.3.18" evidence="4"/>
<name>A0A7J0BV20_9BACT</name>
<dbReference type="EMBL" id="BLVP01000008">
    <property type="protein sequence ID" value="GFM37550.1"/>
    <property type="molecule type" value="Genomic_DNA"/>
</dbReference>
<proteinExistence type="inferred from homology"/>
<gene>
    <name evidence="5" type="ORF">DSM19430T_22340</name>
</gene>
<evidence type="ECO:0000256" key="3">
    <source>
        <dbReference type="ARBA" id="ARBA00006171"/>
    </source>
</evidence>
<dbReference type="Pfam" id="PF00702">
    <property type="entry name" value="Hydrolase"/>
    <property type="match status" value="1"/>
</dbReference>
<dbReference type="InterPro" id="IPR050155">
    <property type="entry name" value="HAD-like_hydrolase_sf"/>
</dbReference>
<dbReference type="SFLD" id="SFLDS00003">
    <property type="entry name" value="Haloacid_Dehalogenase"/>
    <property type="match status" value="1"/>
</dbReference>
<comment type="pathway">
    <text evidence="2">Organic acid metabolism; glycolate biosynthesis; glycolate from 2-phosphoglycolate: step 1/1.</text>
</comment>
<dbReference type="InterPro" id="IPR023198">
    <property type="entry name" value="PGP-like_dom2"/>
</dbReference>
<evidence type="ECO:0000313" key="5">
    <source>
        <dbReference type="EMBL" id="GFM37550.1"/>
    </source>
</evidence>
<comment type="caution">
    <text evidence="5">The sequence shown here is derived from an EMBL/GenBank/DDBJ whole genome shotgun (WGS) entry which is preliminary data.</text>
</comment>
<dbReference type="GO" id="GO:0006281">
    <property type="term" value="P:DNA repair"/>
    <property type="evidence" value="ECO:0007669"/>
    <property type="project" value="TreeGrafter"/>
</dbReference>
<dbReference type="Proteomes" id="UP000503820">
    <property type="component" value="Unassembled WGS sequence"/>
</dbReference>
<reference evidence="5 6" key="1">
    <citation type="submission" date="2020-05" db="EMBL/GenBank/DDBJ databases">
        <title>Draft genome sequence of Desulfovibrio psychrotolerans JS1T.</title>
        <authorList>
            <person name="Ueno A."/>
            <person name="Tamazawa S."/>
            <person name="Tamamura S."/>
            <person name="Murakami T."/>
            <person name="Kiyama T."/>
            <person name="Inomata H."/>
            <person name="Amano Y."/>
            <person name="Miyakawa K."/>
            <person name="Tamaki H."/>
            <person name="Naganuma T."/>
            <person name="Kaneko K."/>
        </authorList>
    </citation>
    <scope>NUCLEOTIDE SEQUENCE [LARGE SCALE GENOMIC DNA]</scope>
    <source>
        <strain evidence="5 6">JS1</strain>
    </source>
</reference>
<comment type="catalytic activity">
    <reaction evidence="1">
        <text>2-phosphoglycolate + H2O = glycolate + phosphate</text>
        <dbReference type="Rhea" id="RHEA:14369"/>
        <dbReference type="ChEBI" id="CHEBI:15377"/>
        <dbReference type="ChEBI" id="CHEBI:29805"/>
        <dbReference type="ChEBI" id="CHEBI:43474"/>
        <dbReference type="ChEBI" id="CHEBI:58033"/>
        <dbReference type="EC" id="3.1.3.18"/>
    </reaction>
</comment>
<dbReference type="GO" id="GO:0008967">
    <property type="term" value="F:phosphoglycolate phosphatase activity"/>
    <property type="evidence" value="ECO:0007669"/>
    <property type="project" value="UniProtKB-EC"/>
</dbReference>
<evidence type="ECO:0000256" key="4">
    <source>
        <dbReference type="ARBA" id="ARBA00013078"/>
    </source>
</evidence>
<protein>
    <recommendedName>
        <fullName evidence="4">phosphoglycolate phosphatase</fullName>
        <ecNumber evidence="4">3.1.3.18</ecNumber>
    </recommendedName>
</protein>
<dbReference type="InterPro" id="IPR023214">
    <property type="entry name" value="HAD_sf"/>
</dbReference>